<evidence type="ECO:0000313" key="4">
    <source>
        <dbReference type="Proteomes" id="UP000218244"/>
    </source>
</evidence>
<gene>
    <name evidence="3" type="ORF">N24_3154</name>
</gene>
<dbReference type="InterPro" id="IPR006680">
    <property type="entry name" value="Amidohydro-rel"/>
</dbReference>
<proteinExistence type="predicted"/>
<reference evidence="3 4" key="1">
    <citation type="submission" date="2016-02" db="EMBL/GenBank/DDBJ databases">
        <title>Corynebacterium glutamicum N24 whole genome sequencing project.</title>
        <authorList>
            <person name="Matsutani M."/>
            <person name="Nangtapong N."/>
            <person name="Yakushi T."/>
            <person name="Matsushita K."/>
        </authorList>
    </citation>
    <scope>NUCLEOTIDE SEQUENCE [LARGE SCALE GENOMIC DNA]</scope>
    <source>
        <strain evidence="3 4">N24</strain>
    </source>
</reference>
<dbReference type="RefSeq" id="WP_096459385.1">
    <property type="nucleotide sequence ID" value="NZ_AP017369.1"/>
</dbReference>
<name>A0A169SCG0_9CORY</name>
<dbReference type="InterPro" id="IPR032466">
    <property type="entry name" value="Metal_Hydrolase"/>
</dbReference>
<dbReference type="Gene3D" id="3.20.20.140">
    <property type="entry name" value="Metal-dependent hydrolases"/>
    <property type="match status" value="1"/>
</dbReference>
<dbReference type="SUPFAM" id="SSF51556">
    <property type="entry name" value="Metallo-dependent hydrolases"/>
    <property type="match status" value="1"/>
</dbReference>
<dbReference type="InterPro" id="IPR032465">
    <property type="entry name" value="ACMSD"/>
</dbReference>
<keyword evidence="3" id="KW-0378">Hydrolase</keyword>
<dbReference type="PANTHER" id="PTHR21240">
    <property type="entry name" value="2-AMINO-3-CARBOXYLMUCONATE-6-SEMIALDEHYDE DECARBOXYLASE"/>
    <property type="match status" value="1"/>
</dbReference>
<keyword evidence="4" id="KW-1185">Reference proteome</keyword>
<evidence type="ECO:0000259" key="2">
    <source>
        <dbReference type="Pfam" id="PF04909"/>
    </source>
</evidence>
<dbReference type="AlphaFoldDB" id="A0A169SCG0"/>
<dbReference type="PANTHER" id="PTHR21240:SF19">
    <property type="entry name" value="CATALYTIC_ HYDROLASE"/>
    <property type="match status" value="1"/>
</dbReference>
<sequence length="294" mass="32613">MRYESAVDFDAIKAIDVHVHYETDTCGHHSMPQEFMDASAAYFKGGERVPSIDTIADLYRSLNMAAVVFTVDARTQLGHLPNSIDDLVAGTQKHNDVLIPFGSVDPRTGDDAIKEAIRQVEDLGVWGMKFHPSLQGFDPSDPQYRPLWKTLSDLGVTALFHTGQNGIGAGMAGGGGIKLRYSNPLLLDDIAAEFPNLRIIMAHPSVPWQDEANSIAIHKSNVFIDLSGWRPKYFPKSLVGYMSNMLSDKVLFATDYPLLAPEKWLADFEELPIKDEVRPKIFKDNALRALGVKK</sequence>
<feature type="domain" description="Amidohydrolase-related" evidence="2">
    <location>
        <begin position="15"/>
        <end position="291"/>
    </location>
</feature>
<dbReference type="CDD" id="cd01292">
    <property type="entry name" value="metallo-dependent_hydrolases"/>
    <property type="match status" value="1"/>
</dbReference>
<dbReference type="Proteomes" id="UP000218244">
    <property type="component" value="Chromosome"/>
</dbReference>
<dbReference type="Pfam" id="PF04909">
    <property type="entry name" value="Amidohydro_2"/>
    <property type="match status" value="1"/>
</dbReference>
<evidence type="ECO:0000313" key="3">
    <source>
        <dbReference type="EMBL" id="BAU97416.1"/>
    </source>
</evidence>
<dbReference type="EMBL" id="AP017369">
    <property type="protein sequence ID" value="BAU97416.1"/>
    <property type="molecule type" value="Genomic_DNA"/>
</dbReference>
<evidence type="ECO:0000256" key="1">
    <source>
        <dbReference type="ARBA" id="ARBA00023239"/>
    </source>
</evidence>
<organism evidence="3 4">
    <name type="scientific">Corynebacterium suranareeae</name>
    <dbReference type="NCBI Taxonomy" id="2506452"/>
    <lineage>
        <taxon>Bacteria</taxon>
        <taxon>Bacillati</taxon>
        <taxon>Actinomycetota</taxon>
        <taxon>Actinomycetes</taxon>
        <taxon>Mycobacteriales</taxon>
        <taxon>Corynebacteriaceae</taxon>
        <taxon>Corynebacterium</taxon>
    </lineage>
</organism>
<accession>A0A169SCG0</accession>
<dbReference type="GO" id="GO:0016831">
    <property type="term" value="F:carboxy-lyase activity"/>
    <property type="evidence" value="ECO:0007669"/>
    <property type="project" value="InterPro"/>
</dbReference>
<dbReference type="KEGG" id="csur:N24_3154"/>
<keyword evidence="1" id="KW-0456">Lyase</keyword>
<dbReference type="GO" id="GO:0016787">
    <property type="term" value="F:hydrolase activity"/>
    <property type="evidence" value="ECO:0007669"/>
    <property type="project" value="UniProtKB-KW"/>
</dbReference>
<protein>
    <submittedName>
        <fullName evidence="3">Metal-dependent hydrolase</fullName>
    </submittedName>
</protein>